<gene>
    <name evidence="3" type="ORF">GR217_22855</name>
</gene>
<feature type="coiled-coil region" evidence="1">
    <location>
        <begin position="382"/>
        <end position="409"/>
    </location>
</feature>
<protein>
    <recommendedName>
        <fullName evidence="2">Rad50/SbcC-type AAA domain-containing protein</fullName>
    </recommendedName>
</protein>
<organism evidence="3 4">
    <name type="scientific">Rhizobium ruizarguesonis</name>
    <dbReference type="NCBI Taxonomy" id="2081791"/>
    <lineage>
        <taxon>Bacteria</taxon>
        <taxon>Pseudomonadati</taxon>
        <taxon>Pseudomonadota</taxon>
        <taxon>Alphaproteobacteria</taxon>
        <taxon>Hyphomicrobiales</taxon>
        <taxon>Rhizobiaceae</taxon>
        <taxon>Rhizobium/Agrobacterium group</taxon>
        <taxon>Rhizobium</taxon>
    </lineage>
</organism>
<dbReference type="RefSeq" id="WP_164566398.1">
    <property type="nucleotide sequence ID" value="NZ_WUFC01000020.1"/>
</dbReference>
<dbReference type="SUPFAM" id="SSF52540">
    <property type="entry name" value="P-loop containing nucleoside triphosphate hydrolases"/>
    <property type="match status" value="1"/>
</dbReference>
<comment type="caution">
    <text evidence="3">The sequence shown here is derived from an EMBL/GenBank/DDBJ whole genome shotgun (WGS) entry which is preliminary data.</text>
</comment>
<dbReference type="Proteomes" id="UP000661163">
    <property type="component" value="Unassembled WGS sequence"/>
</dbReference>
<evidence type="ECO:0000256" key="1">
    <source>
        <dbReference type="SAM" id="Coils"/>
    </source>
</evidence>
<name>A0AAE4YUM9_9HYPH</name>
<proteinExistence type="predicted"/>
<dbReference type="AlphaFoldDB" id="A0AAE4YUM9"/>
<accession>A0AAE4YUM9</accession>
<dbReference type="GO" id="GO:0016887">
    <property type="term" value="F:ATP hydrolysis activity"/>
    <property type="evidence" value="ECO:0007669"/>
    <property type="project" value="InterPro"/>
</dbReference>
<dbReference type="GO" id="GO:0006302">
    <property type="term" value="P:double-strand break repair"/>
    <property type="evidence" value="ECO:0007669"/>
    <property type="project" value="InterPro"/>
</dbReference>
<dbReference type="Pfam" id="PF13476">
    <property type="entry name" value="AAA_23"/>
    <property type="match status" value="1"/>
</dbReference>
<sequence>MTPLIMIKRLRVMKGATPVYDESFHRGVNIIRGENSSGKSTIADFMFFALGGEFDRWKDAAQNCTSVRLEIETTNSTLTLHRSVGGKLEPIFVYYGSLEDSIERGIDEWHKLPIRRPAGGKELSISQVLFRASGIPEAPNSADSNITMHQIMRLLYADQQTPAGKLFRFESFDTRDIREAVGQLLIGINGYDLYEGQIRLRELKTQFAEKERLYRAALVGLPSSEGLASVATLDTRMSELSTLKERILHEISNVDVLVGSTQSEAFVSQRRTMQEKLRSHASLVNSGERRLLDLKDEIEEIDAFFGHLNEQMETLRSAENIAEALGHIEFQYCPSCLKTLQGSEAGHCIVCSQVVDEDVVKSKYFEIKIDTELQMRETSQLLKSKTLELDEVQGGLRALRREYSSAQSEFSARYDISNSPRETFLAERNRNLGRIDRETTYLEELRAVLERIDRLSHEKNDLNDKIALLEAQLNRLAAAASSRRLKALSSVSAIGRRLLKEDLPREDTFEDAKTFTVDFGDDAMLVDGKMNFAESSNVVLKNTAILSLFLAACYDSEFWHPRMLIMDNVEDKGMEPDRSHNFQRMIIRESQKAKLPHQIIFTTSMLAPELEKSPLTIGPKYTRQNKTLQEA</sequence>
<dbReference type="EMBL" id="WUFC01000020">
    <property type="protein sequence ID" value="NEI50528.1"/>
    <property type="molecule type" value="Genomic_DNA"/>
</dbReference>
<evidence type="ECO:0000313" key="4">
    <source>
        <dbReference type="Proteomes" id="UP000661163"/>
    </source>
</evidence>
<feature type="coiled-coil region" evidence="1">
    <location>
        <begin position="445"/>
        <end position="479"/>
    </location>
</feature>
<feature type="domain" description="Rad50/SbcC-type AAA" evidence="2">
    <location>
        <begin position="24"/>
        <end position="82"/>
    </location>
</feature>
<keyword evidence="1" id="KW-0175">Coiled coil</keyword>
<dbReference type="Gene3D" id="3.40.50.300">
    <property type="entry name" value="P-loop containing nucleotide triphosphate hydrolases"/>
    <property type="match status" value="1"/>
</dbReference>
<evidence type="ECO:0000313" key="3">
    <source>
        <dbReference type="EMBL" id="NEI50528.1"/>
    </source>
</evidence>
<dbReference type="InterPro" id="IPR027417">
    <property type="entry name" value="P-loop_NTPase"/>
</dbReference>
<evidence type="ECO:0000259" key="2">
    <source>
        <dbReference type="Pfam" id="PF13476"/>
    </source>
</evidence>
<reference evidence="3 4" key="1">
    <citation type="submission" date="2019-12" db="EMBL/GenBank/DDBJ databases">
        <title>Rhizobium genotypes associated with high levels of biological nitrogen fixation by grain legumes in a temperate-maritime cropping system.</title>
        <authorList>
            <person name="Maluk M."/>
            <person name="Francesc Ferrando Molina F."/>
            <person name="Lopez Del Egido L."/>
            <person name="Lafos M."/>
            <person name="Langarica-Fuentes A."/>
            <person name="Gebre Yohannes G."/>
            <person name="Young M.W."/>
            <person name="Martin P."/>
            <person name="Gantlett R."/>
            <person name="Kenicer G."/>
            <person name="Hawes C."/>
            <person name="Begg G.S."/>
            <person name="Quilliam R.S."/>
            <person name="Squire G.R."/>
            <person name="Poole P.S."/>
            <person name="Young P.W."/>
            <person name="Iannetta P.M."/>
            <person name="James E.K."/>
        </authorList>
    </citation>
    <scope>NUCLEOTIDE SEQUENCE [LARGE SCALE GENOMIC DNA]</scope>
    <source>
        <strain evidence="3 4">JHI985</strain>
    </source>
</reference>
<dbReference type="InterPro" id="IPR038729">
    <property type="entry name" value="Rad50/SbcC_AAA"/>
</dbReference>